<dbReference type="PRINTS" id="PR00368">
    <property type="entry name" value="FADPNR"/>
</dbReference>
<evidence type="ECO:0000256" key="4">
    <source>
        <dbReference type="ARBA" id="ARBA00023002"/>
    </source>
</evidence>
<evidence type="ECO:0000313" key="8">
    <source>
        <dbReference type="EMBL" id="MCJ8499291.1"/>
    </source>
</evidence>
<dbReference type="InterPro" id="IPR036188">
    <property type="entry name" value="FAD/NAD-bd_sf"/>
</dbReference>
<dbReference type="PROSITE" id="PS00573">
    <property type="entry name" value="PYRIDINE_REDOX_2"/>
    <property type="match status" value="1"/>
</dbReference>
<feature type="domain" description="FAD/NAD(P)-binding" evidence="7">
    <location>
        <begin position="19"/>
        <end position="305"/>
    </location>
</feature>
<evidence type="ECO:0000313" key="9">
    <source>
        <dbReference type="Proteomes" id="UP001165427"/>
    </source>
</evidence>
<dbReference type="PRINTS" id="PR00469">
    <property type="entry name" value="PNDRDTASEII"/>
</dbReference>
<comment type="caution">
    <text evidence="8">The sequence shown here is derived from an EMBL/GenBank/DDBJ whole genome shotgun (WGS) entry which is preliminary data.</text>
</comment>
<reference evidence="8" key="1">
    <citation type="submission" date="2022-04" db="EMBL/GenBank/DDBJ databases">
        <title>Desulfatitalea alkaliphila sp. nov., a novel anaerobic sulfate-reducing bacterium isolated from terrestrial mud volcano, Taman Peninsula, Russia.</title>
        <authorList>
            <person name="Khomyakova M.A."/>
            <person name="Merkel A.Y."/>
            <person name="Slobodkin A.I."/>
        </authorList>
    </citation>
    <scope>NUCLEOTIDE SEQUENCE</scope>
    <source>
        <strain evidence="8">M08but</strain>
    </source>
</reference>
<evidence type="ECO:0000256" key="2">
    <source>
        <dbReference type="ARBA" id="ARBA00022630"/>
    </source>
</evidence>
<dbReference type="InterPro" id="IPR050097">
    <property type="entry name" value="Ferredoxin-NADP_redctase_2"/>
</dbReference>
<sequence length="320" mass="34244">MTQCDPTKDNTGFSETNEYDLVIIGAGPAGMTAAIYAIRANLRLLLLDKLAPGGQVINTLEVQNYPGTGTINGAELAIQMFEQTQQLGVPFEYATVTQVREKGGLKEVVCREGPTYKAKAVIIATGTNPRRLGVPGEDRFAGESISWCAICDGAQYRCKKVVVIGGGNSAVEESLYLASIADHLTVLTLFDLTADPRACDKLRALPNVTIHEFQEILEFIGSDHLEAVRARSTKTGAEVVVETEGVFEYIGLEPEAGAFANLGILNVHGYIEADAWMATRAEGVFGAGDINSKNLRQIVTACNDGALAAQAAARYIESLK</sequence>
<name>A0AA41UJE2_9BACT</name>
<dbReference type="AlphaFoldDB" id="A0AA41UJE2"/>
<keyword evidence="9" id="KW-1185">Reference proteome</keyword>
<protein>
    <submittedName>
        <fullName evidence="8">FAD-dependent oxidoreductase</fullName>
    </submittedName>
</protein>
<dbReference type="EMBL" id="JALJRB010000001">
    <property type="protein sequence ID" value="MCJ8499291.1"/>
    <property type="molecule type" value="Genomic_DNA"/>
</dbReference>
<dbReference type="Pfam" id="PF07992">
    <property type="entry name" value="Pyr_redox_2"/>
    <property type="match status" value="1"/>
</dbReference>
<evidence type="ECO:0000259" key="7">
    <source>
        <dbReference type="Pfam" id="PF07992"/>
    </source>
</evidence>
<keyword evidence="5" id="KW-1015">Disulfide bond</keyword>
<dbReference type="Gene3D" id="3.50.50.60">
    <property type="entry name" value="FAD/NAD(P)-binding domain"/>
    <property type="match status" value="2"/>
</dbReference>
<accession>A0AA41UJE2</accession>
<dbReference type="InterPro" id="IPR023753">
    <property type="entry name" value="FAD/NAD-binding_dom"/>
</dbReference>
<dbReference type="RefSeq" id="WP_246902482.1">
    <property type="nucleotide sequence ID" value="NZ_JALJRB010000001.1"/>
</dbReference>
<evidence type="ECO:0000256" key="3">
    <source>
        <dbReference type="ARBA" id="ARBA00022827"/>
    </source>
</evidence>
<dbReference type="PANTHER" id="PTHR48105">
    <property type="entry name" value="THIOREDOXIN REDUCTASE 1-RELATED-RELATED"/>
    <property type="match status" value="1"/>
</dbReference>
<dbReference type="Proteomes" id="UP001165427">
    <property type="component" value="Unassembled WGS sequence"/>
</dbReference>
<proteinExistence type="inferred from homology"/>
<evidence type="ECO:0000256" key="1">
    <source>
        <dbReference type="ARBA" id="ARBA00009333"/>
    </source>
</evidence>
<keyword evidence="6" id="KW-0676">Redox-active center</keyword>
<dbReference type="GO" id="GO:0016668">
    <property type="term" value="F:oxidoreductase activity, acting on a sulfur group of donors, NAD(P) as acceptor"/>
    <property type="evidence" value="ECO:0007669"/>
    <property type="project" value="UniProtKB-ARBA"/>
</dbReference>
<gene>
    <name evidence="8" type="ORF">MRX98_01780</name>
</gene>
<evidence type="ECO:0000256" key="6">
    <source>
        <dbReference type="ARBA" id="ARBA00023284"/>
    </source>
</evidence>
<keyword evidence="3" id="KW-0274">FAD</keyword>
<dbReference type="InterPro" id="IPR008255">
    <property type="entry name" value="Pyr_nucl-diS_OxRdtase_2_AS"/>
</dbReference>
<dbReference type="SUPFAM" id="SSF51905">
    <property type="entry name" value="FAD/NAD(P)-binding domain"/>
    <property type="match status" value="1"/>
</dbReference>
<comment type="similarity">
    <text evidence="1">Belongs to the class-II pyridine nucleotide-disulfide oxidoreductase family.</text>
</comment>
<keyword evidence="4" id="KW-0560">Oxidoreductase</keyword>
<organism evidence="8 9">
    <name type="scientific">Desulfatitalea alkaliphila</name>
    <dbReference type="NCBI Taxonomy" id="2929485"/>
    <lineage>
        <taxon>Bacteria</taxon>
        <taxon>Pseudomonadati</taxon>
        <taxon>Thermodesulfobacteriota</taxon>
        <taxon>Desulfobacteria</taxon>
        <taxon>Desulfobacterales</taxon>
        <taxon>Desulfosarcinaceae</taxon>
        <taxon>Desulfatitalea</taxon>
    </lineage>
</organism>
<keyword evidence="2" id="KW-0285">Flavoprotein</keyword>
<evidence type="ECO:0000256" key="5">
    <source>
        <dbReference type="ARBA" id="ARBA00023157"/>
    </source>
</evidence>